<dbReference type="Proteomes" id="UP001249851">
    <property type="component" value="Unassembled WGS sequence"/>
</dbReference>
<reference evidence="6" key="1">
    <citation type="journal article" date="2023" name="G3 (Bethesda)">
        <title>Whole genome assembly and annotation of the endangered Caribbean coral Acropora cervicornis.</title>
        <authorList>
            <person name="Selwyn J.D."/>
            <person name="Vollmer S.V."/>
        </authorList>
    </citation>
    <scope>NUCLEOTIDE SEQUENCE</scope>
    <source>
        <strain evidence="6">K2</strain>
    </source>
</reference>
<feature type="region of interest" description="Disordered" evidence="4">
    <location>
        <begin position="189"/>
        <end position="351"/>
    </location>
</feature>
<evidence type="ECO:0000256" key="4">
    <source>
        <dbReference type="SAM" id="MobiDB-lite"/>
    </source>
</evidence>
<evidence type="ECO:0000313" key="6">
    <source>
        <dbReference type="EMBL" id="KAK2565746.1"/>
    </source>
</evidence>
<gene>
    <name evidence="6" type="ORF">P5673_010924</name>
</gene>
<comment type="caution">
    <text evidence="6">The sequence shown here is derived from an EMBL/GenBank/DDBJ whole genome shotgun (WGS) entry which is preliminary data.</text>
</comment>
<keyword evidence="2 3" id="KW-0238">DNA-binding</keyword>
<comment type="subcellular location">
    <subcellularLocation>
        <location evidence="3">Nucleus</location>
    </subcellularLocation>
</comment>
<dbReference type="InterPro" id="IPR046328">
    <property type="entry name" value="ETS_fam"/>
</dbReference>
<feature type="compositionally biased region" description="Acidic residues" evidence="4">
    <location>
        <begin position="40"/>
        <end position="49"/>
    </location>
</feature>
<evidence type="ECO:0000313" key="7">
    <source>
        <dbReference type="Proteomes" id="UP001249851"/>
    </source>
</evidence>
<feature type="compositionally biased region" description="Polar residues" evidence="4">
    <location>
        <begin position="52"/>
        <end position="97"/>
    </location>
</feature>
<sequence length="454" mass="50569">MPYYCSLRIFSKEKKKRRRRRDSNSEENGESPLPERDESIDSDSGEEDTPVTIDSASDSPTSSKDCVTSSGFPNQVTRPHLTLSQNFGRFSTRPSAHQSPVANGICASRLWPPNGSFPPCVPPPINGFPHPRPIPRTLPELQRNRELPPVPPLIKSPNLPSPTSPLENFPRTPLQTLSFAASLFAKSENMFESSPSKKTSGEERVTRGGLYDEPFSAGVPMENGFMPPDAKKAKLELGPPALHTKLPVNGAPPPLRSSTTETQVPYPGNLSPTSCPDSDIDKEERMSPSPPASPAVNGAAHKGCYPAMTRRRNSSSSTDSGTEDAKDSNQGGYSVQGSSSPSVKPRAGRRKQTRSLHLWEFLKELLENKETCPRYITWIEREEGIFRLVNSGAVAKLWGQRKNRRNMNYEKMSRALRYYYERKILERVPGQRLIYKFAPDTMKECNFSFMKKDG</sequence>
<dbReference type="PROSITE" id="PS00345">
    <property type="entry name" value="ETS_DOMAIN_1"/>
    <property type="match status" value="1"/>
</dbReference>
<feature type="domain" description="ETS" evidence="5">
    <location>
        <begin position="356"/>
        <end position="438"/>
    </location>
</feature>
<dbReference type="GO" id="GO:0000981">
    <property type="term" value="F:DNA-binding transcription factor activity, RNA polymerase II-specific"/>
    <property type="evidence" value="ECO:0007669"/>
    <property type="project" value="TreeGrafter"/>
</dbReference>
<evidence type="ECO:0000256" key="3">
    <source>
        <dbReference type="RuleBase" id="RU004019"/>
    </source>
</evidence>
<dbReference type="PROSITE" id="PS00346">
    <property type="entry name" value="ETS_DOMAIN_2"/>
    <property type="match status" value="1"/>
</dbReference>
<dbReference type="PANTHER" id="PTHR11849">
    <property type="entry name" value="ETS"/>
    <property type="match status" value="1"/>
</dbReference>
<dbReference type="Gene3D" id="1.10.10.10">
    <property type="entry name" value="Winged helix-like DNA-binding domain superfamily/Winged helix DNA-binding domain"/>
    <property type="match status" value="1"/>
</dbReference>
<keyword evidence="7" id="KW-1185">Reference proteome</keyword>
<keyword evidence="3" id="KW-0539">Nucleus</keyword>
<dbReference type="InterPro" id="IPR036388">
    <property type="entry name" value="WH-like_DNA-bd_sf"/>
</dbReference>
<dbReference type="Pfam" id="PF00178">
    <property type="entry name" value="Ets"/>
    <property type="match status" value="1"/>
</dbReference>
<feature type="region of interest" description="Disordered" evidence="4">
    <location>
        <begin position="13"/>
        <end position="97"/>
    </location>
</feature>
<name>A0AAD9QRE6_ACRCE</name>
<proteinExistence type="inferred from homology"/>
<evidence type="ECO:0000256" key="1">
    <source>
        <dbReference type="ARBA" id="ARBA00005562"/>
    </source>
</evidence>
<dbReference type="FunFam" id="1.10.10.10:FF:001381">
    <property type="entry name" value="Predicted protein"/>
    <property type="match status" value="1"/>
</dbReference>
<comment type="similarity">
    <text evidence="1 3">Belongs to the ETS family.</text>
</comment>
<accession>A0AAD9QRE6</accession>
<dbReference type="GO" id="GO:0043565">
    <property type="term" value="F:sequence-specific DNA binding"/>
    <property type="evidence" value="ECO:0007669"/>
    <property type="project" value="InterPro"/>
</dbReference>
<dbReference type="SMART" id="SM00413">
    <property type="entry name" value="ETS"/>
    <property type="match status" value="1"/>
</dbReference>
<dbReference type="AlphaFoldDB" id="A0AAD9QRE6"/>
<dbReference type="PRINTS" id="PR00454">
    <property type="entry name" value="ETSDOMAIN"/>
</dbReference>
<dbReference type="PANTHER" id="PTHR11849:SF191">
    <property type="entry name" value="ECDYSONE-INDUCED PROTEIN 74EF ISOFORM B"/>
    <property type="match status" value="1"/>
</dbReference>
<dbReference type="SUPFAM" id="SSF46785">
    <property type="entry name" value="Winged helix' DNA-binding domain"/>
    <property type="match status" value="1"/>
</dbReference>
<dbReference type="EMBL" id="JARQWQ010000019">
    <property type="protein sequence ID" value="KAK2565746.1"/>
    <property type="molecule type" value="Genomic_DNA"/>
</dbReference>
<protein>
    <submittedName>
        <fullName evidence="6">ETS-related transcription factor Elf-2</fullName>
    </submittedName>
</protein>
<dbReference type="GO" id="GO:0030154">
    <property type="term" value="P:cell differentiation"/>
    <property type="evidence" value="ECO:0007669"/>
    <property type="project" value="TreeGrafter"/>
</dbReference>
<organism evidence="6 7">
    <name type="scientific">Acropora cervicornis</name>
    <name type="common">Staghorn coral</name>
    <dbReference type="NCBI Taxonomy" id="6130"/>
    <lineage>
        <taxon>Eukaryota</taxon>
        <taxon>Metazoa</taxon>
        <taxon>Cnidaria</taxon>
        <taxon>Anthozoa</taxon>
        <taxon>Hexacorallia</taxon>
        <taxon>Scleractinia</taxon>
        <taxon>Astrocoeniina</taxon>
        <taxon>Acroporidae</taxon>
        <taxon>Acropora</taxon>
    </lineage>
</organism>
<evidence type="ECO:0000259" key="5">
    <source>
        <dbReference type="PROSITE" id="PS50061"/>
    </source>
</evidence>
<reference evidence="6" key="2">
    <citation type="journal article" date="2023" name="Science">
        <title>Genomic signatures of disease resistance in endangered staghorn corals.</title>
        <authorList>
            <person name="Vollmer S.V."/>
            <person name="Selwyn J.D."/>
            <person name="Despard B.A."/>
            <person name="Roesel C.L."/>
        </authorList>
    </citation>
    <scope>NUCLEOTIDE SEQUENCE</scope>
    <source>
        <strain evidence="6">K2</strain>
    </source>
</reference>
<evidence type="ECO:0000256" key="2">
    <source>
        <dbReference type="ARBA" id="ARBA00023125"/>
    </source>
</evidence>
<feature type="compositionally biased region" description="Polar residues" evidence="4">
    <location>
        <begin position="328"/>
        <end position="342"/>
    </location>
</feature>
<dbReference type="InterPro" id="IPR036390">
    <property type="entry name" value="WH_DNA-bd_sf"/>
</dbReference>
<dbReference type="InterPro" id="IPR000418">
    <property type="entry name" value="Ets_dom"/>
</dbReference>
<dbReference type="GO" id="GO:0005634">
    <property type="term" value="C:nucleus"/>
    <property type="evidence" value="ECO:0007669"/>
    <property type="project" value="UniProtKB-SubCell"/>
</dbReference>
<dbReference type="PROSITE" id="PS50061">
    <property type="entry name" value="ETS_DOMAIN_3"/>
    <property type="match status" value="1"/>
</dbReference>